<gene>
    <name evidence="3" type="ordered locus">DP0094</name>
</gene>
<dbReference type="eggNOG" id="COG2982">
    <property type="taxonomic scope" value="Bacteria"/>
</dbReference>
<dbReference type="HOGENOM" id="CLU_012870_0_1_7"/>
<dbReference type="AlphaFoldDB" id="Q6AS52"/>
<evidence type="ECO:0000259" key="2">
    <source>
        <dbReference type="Pfam" id="PF05170"/>
    </source>
</evidence>
<dbReference type="KEGG" id="dps:DP0094"/>
<dbReference type="PANTHER" id="PTHR30441:SF4">
    <property type="entry name" value="PROTEIN ASMA"/>
    <property type="match status" value="1"/>
</dbReference>
<reference evidence="4" key="1">
    <citation type="journal article" date="2004" name="Environ. Microbiol.">
        <title>The genome of Desulfotalea psychrophila, a sulfate-reducing bacterium from permanently cold Arctic sediments.</title>
        <authorList>
            <person name="Rabus R."/>
            <person name="Ruepp A."/>
            <person name="Frickey T."/>
            <person name="Rattei T."/>
            <person name="Fartmann B."/>
            <person name="Stark M."/>
            <person name="Bauer M."/>
            <person name="Zibat A."/>
            <person name="Lombardot T."/>
            <person name="Becker I."/>
            <person name="Amann J."/>
            <person name="Gellner K."/>
            <person name="Teeling H."/>
            <person name="Leuschner W.D."/>
            <person name="Gloeckner F.-O."/>
            <person name="Lupas A.N."/>
            <person name="Amann R."/>
            <person name="Klenk H.-P."/>
        </authorList>
    </citation>
    <scope>NUCLEOTIDE SEQUENCE [LARGE SCALE GENOMIC DNA]</scope>
    <source>
        <strain evidence="4">DSM 12343 / LSv54</strain>
    </source>
</reference>
<dbReference type="GO" id="GO:0090313">
    <property type="term" value="P:regulation of protein targeting to membrane"/>
    <property type="evidence" value="ECO:0007669"/>
    <property type="project" value="TreeGrafter"/>
</dbReference>
<feature type="domain" description="AsmA" evidence="2">
    <location>
        <begin position="2"/>
        <end position="580"/>
    </location>
</feature>
<sequence>MKKLLYLIFAALLLIIIGFGALFFLIDPNQLKPTIADQVKKATGRELVISGDMSWKIFPRIGFSLGETTLQSPPGFAENFVQFSNAELDLALMPLLSHRLEIGNINLKNAHIFIQTLADGRSNMDGMITGKKEAEEKQSTSAETAEKAPWDIILQGISLTNASATIRNDKTGDLKTMSKLNFSLDHFSPGEWSKISFSLSATSNEITVSSSGQTGIFIAADLGEVKLKKLHLETSATTPEIQIESVRIDLDQFTVGQDGNLTFSIKGKKRDLDFASKGSTKIKSDRAFNQLQVTGLQVETNLKGDALPKKKLNLILKADSNYNVEQSLLTIPSLEADIEQMIIKGKASFKDGRVRQIRFNMSSESIDIDQLLGMNKAKPAAKPSQTGPEVKATISDQEPDLSALKQLDLIGTLAVDKFKARGVHVTDVLINLKIQKGIAEISSLAANLYKGSIKARVKINSNNRPATYLAKKEIVGVDARPLLMDLADIKMLEGKAKVSIDVAGRGLSQKKIRSNIKGTVDLQFADGAIHGVNIPKMLREAAAILKGEVITEKEQGELKTDFSSMGMTLTLAKGVAKTNNLKLISPLFIVKGAGETNLVKEDLNFLLKTALAKELQGQEAEELRSLRGLEIPIKITGTWQMPKFSLSLEEIAKEKAKQEIKRGLEEIFGKEKEGEPVSPERKILQNLFN</sequence>
<dbReference type="RefSeq" id="WP_011187339.1">
    <property type="nucleotide sequence ID" value="NC_006138.1"/>
</dbReference>
<evidence type="ECO:0000313" key="3">
    <source>
        <dbReference type="EMBL" id="CAG34823.1"/>
    </source>
</evidence>
<accession>Q6AS52</accession>
<name>Q6AS52_DESPS</name>
<keyword evidence="1" id="KW-0812">Transmembrane</keyword>
<dbReference type="Pfam" id="PF05170">
    <property type="entry name" value="AsmA"/>
    <property type="match status" value="1"/>
</dbReference>
<dbReference type="InterPro" id="IPR052894">
    <property type="entry name" value="AsmA-related"/>
</dbReference>
<dbReference type="InterPro" id="IPR007844">
    <property type="entry name" value="AsmA"/>
</dbReference>
<organism evidence="3 4">
    <name type="scientific">Desulfotalea psychrophila (strain LSv54 / DSM 12343)</name>
    <dbReference type="NCBI Taxonomy" id="177439"/>
    <lineage>
        <taxon>Bacteria</taxon>
        <taxon>Pseudomonadati</taxon>
        <taxon>Thermodesulfobacteriota</taxon>
        <taxon>Desulfobulbia</taxon>
        <taxon>Desulfobulbales</taxon>
        <taxon>Desulfocapsaceae</taxon>
        <taxon>Desulfotalea</taxon>
    </lineage>
</organism>
<feature type="transmembrane region" description="Helical" evidence="1">
    <location>
        <begin position="5"/>
        <end position="26"/>
    </location>
</feature>
<dbReference type="EMBL" id="CR522870">
    <property type="protein sequence ID" value="CAG34823.1"/>
    <property type="molecule type" value="Genomic_DNA"/>
</dbReference>
<keyword evidence="1" id="KW-0472">Membrane</keyword>
<dbReference type="OrthoDB" id="9766390at2"/>
<evidence type="ECO:0000256" key="1">
    <source>
        <dbReference type="SAM" id="Phobius"/>
    </source>
</evidence>
<dbReference type="GO" id="GO:0005886">
    <property type="term" value="C:plasma membrane"/>
    <property type="evidence" value="ECO:0007669"/>
    <property type="project" value="TreeGrafter"/>
</dbReference>
<proteinExistence type="predicted"/>
<protein>
    <submittedName>
        <fullName evidence="3">Related to periplasmic protein (AsmA)</fullName>
    </submittedName>
</protein>
<keyword evidence="1" id="KW-1133">Transmembrane helix</keyword>
<dbReference type="Proteomes" id="UP000000602">
    <property type="component" value="Chromosome"/>
</dbReference>
<dbReference type="PANTHER" id="PTHR30441">
    <property type="entry name" value="DUF748 DOMAIN-CONTAINING PROTEIN"/>
    <property type="match status" value="1"/>
</dbReference>
<keyword evidence="4" id="KW-1185">Reference proteome</keyword>
<dbReference type="STRING" id="177439.DP0094"/>
<evidence type="ECO:0000313" key="4">
    <source>
        <dbReference type="Proteomes" id="UP000000602"/>
    </source>
</evidence>